<organism evidence="2 3">
    <name type="scientific">Boletus edulis BED1</name>
    <dbReference type="NCBI Taxonomy" id="1328754"/>
    <lineage>
        <taxon>Eukaryota</taxon>
        <taxon>Fungi</taxon>
        <taxon>Dikarya</taxon>
        <taxon>Basidiomycota</taxon>
        <taxon>Agaricomycotina</taxon>
        <taxon>Agaricomycetes</taxon>
        <taxon>Agaricomycetidae</taxon>
        <taxon>Boletales</taxon>
        <taxon>Boletineae</taxon>
        <taxon>Boletaceae</taxon>
        <taxon>Boletoideae</taxon>
        <taxon>Boletus</taxon>
    </lineage>
</organism>
<feature type="compositionally biased region" description="Pro residues" evidence="1">
    <location>
        <begin position="493"/>
        <end position="505"/>
    </location>
</feature>
<gene>
    <name evidence="2" type="ORF">L210DRAFT_3633785</name>
</gene>
<evidence type="ECO:0000256" key="1">
    <source>
        <dbReference type="SAM" id="MobiDB-lite"/>
    </source>
</evidence>
<dbReference type="EMBL" id="WHUW01000053">
    <property type="protein sequence ID" value="KAF8431068.1"/>
    <property type="molecule type" value="Genomic_DNA"/>
</dbReference>
<accession>A0AAD4BHY9</accession>
<feature type="region of interest" description="Disordered" evidence="1">
    <location>
        <begin position="348"/>
        <end position="414"/>
    </location>
</feature>
<proteinExistence type="predicted"/>
<feature type="compositionally biased region" description="Basic and acidic residues" evidence="1">
    <location>
        <begin position="115"/>
        <end position="129"/>
    </location>
</feature>
<feature type="compositionally biased region" description="Acidic residues" evidence="1">
    <location>
        <begin position="94"/>
        <end position="106"/>
    </location>
</feature>
<feature type="region of interest" description="Disordered" evidence="1">
    <location>
        <begin position="455"/>
        <end position="547"/>
    </location>
</feature>
<evidence type="ECO:0000313" key="3">
    <source>
        <dbReference type="Proteomes" id="UP001194468"/>
    </source>
</evidence>
<evidence type="ECO:0000313" key="2">
    <source>
        <dbReference type="EMBL" id="KAF8431068.1"/>
    </source>
</evidence>
<reference evidence="2" key="1">
    <citation type="submission" date="2019-10" db="EMBL/GenBank/DDBJ databases">
        <authorList>
            <consortium name="DOE Joint Genome Institute"/>
            <person name="Kuo A."/>
            <person name="Miyauchi S."/>
            <person name="Kiss E."/>
            <person name="Drula E."/>
            <person name="Kohler A."/>
            <person name="Sanchez-Garcia M."/>
            <person name="Andreopoulos B."/>
            <person name="Barry K.W."/>
            <person name="Bonito G."/>
            <person name="Buee M."/>
            <person name="Carver A."/>
            <person name="Chen C."/>
            <person name="Cichocki N."/>
            <person name="Clum A."/>
            <person name="Culley D."/>
            <person name="Crous P.W."/>
            <person name="Fauchery L."/>
            <person name="Girlanda M."/>
            <person name="Hayes R."/>
            <person name="Keri Z."/>
            <person name="LaButti K."/>
            <person name="Lipzen A."/>
            <person name="Lombard V."/>
            <person name="Magnuson J."/>
            <person name="Maillard F."/>
            <person name="Morin E."/>
            <person name="Murat C."/>
            <person name="Nolan M."/>
            <person name="Ohm R."/>
            <person name="Pangilinan J."/>
            <person name="Pereira M."/>
            <person name="Perotto S."/>
            <person name="Peter M."/>
            <person name="Riley R."/>
            <person name="Sitrit Y."/>
            <person name="Stielow B."/>
            <person name="Szollosi G."/>
            <person name="Zifcakova L."/>
            <person name="Stursova M."/>
            <person name="Spatafora J.W."/>
            <person name="Tedersoo L."/>
            <person name="Vaario L.-M."/>
            <person name="Yamada A."/>
            <person name="Yan M."/>
            <person name="Wang P."/>
            <person name="Xu J."/>
            <person name="Bruns T."/>
            <person name="Baldrian P."/>
            <person name="Vilgalys R."/>
            <person name="Henrissat B."/>
            <person name="Grigoriev I.V."/>
            <person name="Hibbett D."/>
            <person name="Nagy L.G."/>
            <person name="Martin F.M."/>
        </authorList>
    </citation>
    <scope>NUCLEOTIDE SEQUENCE</scope>
    <source>
        <strain evidence="2">BED1</strain>
    </source>
</reference>
<dbReference type="InterPro" id="IPR011333">
    <property type="entry name" value="SKP1/BTB/POZ_sf"/>
</dbReference>
<reference evidence="2" key="2">
    <citation type="journal article" date="2020" name="Nat. Commun.">
        <title>Large-scale genome sequencing of mycorrhizal fungi provides insights into the early evolution of symbiotic traits.</title>
        <authorList>
            <person name="Miyauchi S."/>
            <person name="Kiss E."/>
            <person name="Kuo A."/>
            <person name="Drula E."/>
            <person name="Kohler A."/>
            <person name="Sanchez-Garcia M."/>
            <person name="Morin E."/>
            <person name="Andreopoulos B."/>
            <person name="Barry K.W."/>
            <person name="Bonito G."/>
            <person name="Buee M."/>
            <person name="Carver A."/>
            <person name="Chen C."/>
            <person name="Cichocki N."/>
            <person name="Clum A."/>
            <person name="Culley D."/>
            <person name="Crous P.W."/>
            <person name="Fauchery L."/>
            <person name="Girlanda M."/>
            <person name="Hayes R.D."/>
            <person name="Keri Z."/>
            <person name="LaButti K."/>
            <person name="Lipzen A."/>
            <person name="Lombard V."/>
            <person name="Magnuson J."/>
            <person name="Maillard F."/>
            <person name="Murat C."/>
            <person name="Nolan M."/>
            <person name="Ohm R.A."/>
            <person name="Pangilinan J."/>
            <person name="Pereira M.F."/>
            <person name="Perotto S."/>
            <person name="Peter M."/>
            <person name="Pfister S."/>
            <person name="Riley R."/>
            <person name="Sitrit Y."/>
            <person name="Stielow J.B."/>
            <person name="Szollosi G."/>
            <person name="Zifcakova L."/>
            <person name="Stursova M."/>
            <person name="Spatafora J.W."/>
            <person name="Tedersoo L."/>
            <person name="Vaario L.M."/>
            <person name="Yamada A."/>
            <person name="Yan M."/>
            <person name="Wang P."/>
            <person name="Xu J."/>
            <person name="Bruns T."/>
            <person name="Baldrian P."/>
            <person name="Vilgalys R."/>
            <person name="Dunand C."/>
            <person name="Henrissat B."/>
            <person name="Grigoriev I.V."/>
            <person name="Hibbett D."/>
            <person name="Nagy L.G."/>
            <person name="Martin F.M."/>
        </authorList>
    </citation>
    <scope>NUCLEOTIDE SEQUENCE</scope>
    <source>
        <strain evidence="2">BED1</strain>
    </source>
</reference>
<feature type="compositionally biased region" description="Polar residues" evidence="1">
    <location>
        <begin position="474"/>
        <end position="485"/>
    </location>
</feature>
<feature type="region of interest" description="Disordered" evidence="1">
    <location>
        <begin position="77"/>
        <end position="149"/>
    </location>
</feature>
<feature type="compositionally biased region" description="Low complexity" evidence="1">
    <location>
        <begin position="377"/>
        <end position="395"/>
    </location>
</feature>
<dbReference type="Gene3D" id="3.30.710.10">
    <property type="entry name" value="Potassium Channel Kv1.1, Chain A"/>
    <property type="match status" value="1"/>
</dbReference>
<protein>
    <submittedName>
        <fullName evidence="2">Uncharacterized protein</fullName>
    </submittedName>
</protein>
<name>A0AAD4BHY9_BOLED</name>
<keyword evidence="3" id="KW-1185">Reference proteome</keyword>
<dbReference type="AlphaFoldDB" id="A0AAD4BHY9"/>
<sequence>MPDPRKQARIEEFMRKRLLGEELIDTQFHLFSARSPLAGRVLKPRALCANNVLLAKSSKYFLDLLSTDIHPSHPSLADLADDHDIPGSAPVDEYGYESDSDLDECNDSMQVTRPEAQKDRSASKDDKLYVDGPGSVRSDMVVSPEQPRREGSFAVNLDGAESIASSETAIQEHAGDSLKELATRNQMAMRLQSMASRHVFVKDTAFQTWYTLLNYFHTDKFNFLPLKSTTPSGQPRASSTSSLDEPRCSAKSMYRLACKVGLDRLRDEAFAHIRSNLTEHNIIQELSCSLLSTHPELLKMELDVLYAHMASPPVVAHFPGLARRIANKELAHGADIVIWTHTQLLKVSPSRTQPRSGPGLWQTAPSRLGSGLGLRNAASAGPADGAERAAASAGDTSKGEVKGGDGNQRTGFACDPAPVPAPAFAPLGVNVGPVPLPSSSWTKVPSAFGPPSPSWFVPPPSSTTSEATFGSLRGQPSQATTSSSGGKEGVACDPPPAPSFVPPPSSTTSEAKASDPASIFTSVWGQPSQTTTSSSEGNAGFFSFDRPPAPRSTVAPFSFFEKAGPSLFSEEHKTGPEESEAVPRAKFLVGQGPIKVNTPSAELKPFSFATSSAGLKPFTFARDPEV</sequence>
<feature type="compositionally biased region" description="Polar residues" evidence="1">
    <location>
        <begin position="519"/>
        <end position="537"/>
    </location>
</feature>
<dbReference type="Proteomes" id="UP001194468">
    <property type="component" value="Unassembled WGS sequence"/>
</dbReference>
<comment type="caution">
    <text evidence="2">The sequence shown here is derived from an EMBL/GenBank/DDBJ whole genome shotgun (WGS) entry which is preliminary data.</text>
</comment>